<dbReference type="PANTHER" id="PTHR32182:SF0">
    <property type="entry name" value="DNA REPLICATION AND REPAIR PROTEIN RECF"/>
    <property type="match status" value="1"/>
</dbReference>
<keyword evidence="4 9" id="KW-0963">Cytoplasm</keyword>
<dbReference type="GO" id="GO:0006302">
    <property type="term" value="P:double-strand break repair"/>
    <property type="evidence" value="ECO:0007669"/>
    <property type="project" value="TreeGrafter"/>
</dbReference>
<organism evidence="11 12">
    <name type="scientific">Pelagibaculum spongiae</name>
    <dbReference type="NCBI Taxonomy" id="2080658"/>
    <lineage>
        <taxon>Bacteria</taxon>
        <taxon>Pseudomonadati</taxon>
        <taxon>Pseudomonadota</taxon>
        <taxon>Gammaproteobacteria</taxon>
        <taxon>Oceanospirillales</taxon>
        <taxon>Pelagibaculum</taxon>
    </lineage>
</organism>
<dbReference type="InterPro" id="IPR018078">
    <property type="entry name" value="DNA-binding_RecF_CS"/>
</dbReference>
<evidence type="ECO:0000313" key="12">
    <source>
        <dbReference type="Proteomes" id="UP000244906"/>
    </source>
</evidence>
<keyword evidence="7 9" id="KW-0067">ATP-binding</keyword>
<sequence>MQLSRLQIEGVRNLEPLTISPSSTVNLLTGPNGSGKTSILEAIALLASGRSFRSARLAGVIQHQQNSMTVFGRCISDAGDDHSLGVRRDKNGDTLVRINGQSYSSFSPLAQLLAIQLIHQDSFSLLDGGPVFRRKFVDWGVFHVEHQFVINWQQMQKALKQRNALLKAGTAAEQLDIWDNELVRHAQAVHLAREQWLETYQTFFHQAVDGYLSERQWRLEYYPGWNNKQHPDFSDALLESRPRDIRYRQSHVGPHRADIRLLVDNKPAKDVLSRGQMKMIICLMKIAQAKLLEQTTERQCIFLLDDLGAELDAANRELVMREIGSLKSQIFLTGVDDFGLAELLKEQGGQMFHVEHGRVRPV</sequence>
<keyword evidence="9" id="KW-0227">DNA damage</keyword>
<dbReference type="AlphaFoldDB" id="A0A2V1GYU2"/>
<dbReference type="PANTHER" id="PTHR32182">
    <property type="entry name" value="DNA REPLICATION AND REPAIR PROTEIN RECF"/>
    <property type="match status" value="1"/>
</dbReference>
<dbReference type="PROSITE" id="PS00617">
    <property type="entry name" value="RECF_1"/>
    <property type="match status" value="1"/>
</dbReference>
<dbReference type="InterPro" id="IPR042174">
    <property type="entry name" value="RecF_2"/>
</dbReference>
<comment type="subcellular location">
    <subcellularLocation>
        <location evidence="1 9">Cytoplasm</location>
    </subcellularLocation>
</comment>
<dbReference type="InterPro" id="IPR003395">
    <property type="entry name" value="RecF/RecN/SMC_N"/>
</dbReference>
<feature type="binding site" evidence="9">
    <location>
        <begin position="30"/>
        <end position="37"/>
    </location>
    <ligand>
        <name>ATP</name>
        <dbReference type="ChEBI" id="CHEBI:30616"/>
    </ligand>
</feature>
<dbReference type="RefSeq" id="WP_116687554.1">
    <property type="nucleotide sequence ID" value="NZ_CAWNYD010000005.1"/>
</dbReference>
<dbReference type="EMBL" id="QDDL01000005">
    <property type="protein sequence ID" value="PVZ68226.1"/>
    <property type="molecule type" value="Genomic_DNA"/>
</dbReference>
<dbReference type="GO" id="GO:0000731">
    <property type="term" value="P:DNA synthesis involved in DNA repair"/>
    <property type="evidence" value="ECO:0007669"/>
    <property type="project" value="TreeGrafter"/>
</dbReference>
<evidence type="ECO:0000256" key="4">
    <source>
        <dbReference type="ARBA" id="ARBA00022490"/>
    </source>
</evidence>
<dbReference type="Gene3D" id="3.40.50.300">
    <property type="entry name" value="P-loop containing nucleotide triphosphate hydrolases"/>
    <property type="match status" value="1"/>
</dbReference>
<evidence type="ECO:0000256" key="6">
    <source>
        <dbReference type="ARBA" id="ARBA00022741"/>
    </source>
</evidence>
<accession>A0A2V1GYU2</accession>
<dbReference type="InterPro" id="IPR001238">
    <property type="entry name" value="DNA-binding_RecF"/>
</dbReference>
<evidence type="ECO:0000256" key="5">
    <source>
        <dbReference type="ARBA" id="ARBA00022705"/>
    </source>
</evidence>
<proteinExistence type="inferred from homology"/>
<keyword evidence="9" id="KW-0742">SOS response</keyword>
<reference evidence="11 12" key="1">
    <citation type="submission" date="2018-04" db="EMBL/GenBank/DDBJ databases">
        <title>Thalassorhabdus spongiae gen. nov., sp. nov., isolated from a marine sponge in South-West Iceland.</title>
        <authorList>
            <person name="Knobloch S."/>
            <person name="Daussin A."/>
            <person name="Johannsson R."/>
            <person name="Marteinsson V.T."/>
        </authorList>
    </citation>
    <scope>NUCLEOTIDE SEQUENCE [LARGE SCALE GENOMIC DNA]</scope>
    <source>
        <strain evidence="11 12">Hp12</strain>
    </source>
</reference>
<dbReference type="HAMAP" id="MF_00365">
    <property type="entry name" value="RecF"/>
    <property type="match status" value="1"/>
</dbReference>
<dbReference type="OrthoDB" id="9803889at2"/>
<dbReference type="NCBIfam" id="TIGR00611">
    <property type="entry name" value="recf"/>
    <property type="match status" value="1"/>
</dbReference>
<dbReference type="InterPro" id="IPR027417">
    <property type="entry name" value="P-loop_NTPase"/>
</dbReference>
<evidence type="ECO:0000256" key="9">
    <source>
        <dbReference type="HAMAP-Rule" id="MF_00365"/>
    </source>
</evidence>
<evidence type="ECO:0000256" key="7">
    <source>
        <dbReference type="ARBA" id="ARBA00022840"/>
    </source>
</evidence>
<comment type="caution">
    <text evidence="11">The sequence shown here is derived from an EMBL/GenBank/DDBJ whole genome shotgun (WGS) entry which is preliminary data.</text>
</comment>
<dbReference type="GO" id="GO:0005737">
    <property type="term" value="C:cytoplasm"/>
    <property type="evidence" value="ECO:0007669"/>
    <property type="project" value="UniProtKB-SubCell"/>
</dbReference>
<evidence type="ECO:0000256" key="3">
    <source>
        <dbReference type="ARBA" id="ARBA00020170"/>
    </source>
</evidence>
<dbReference type="GO" id="GO:0003697">
    <property type="term" value="F:single-stranded DNA binding"/>
    <property type="evidence" value="ECO:0007669"/>
    <property type="project" value="UniProtKB-UniRule"/>
</dbReference>
<dbReference type="GO" id="GO:0006260">
    <property type="term" value="P:DNA replication"/>
    <property type="evidence" value="ECO:0007669"/>
    <property type="project" value="UniProtKB-UniRule"/>
</dbReference>
<dbReference type="Proteomes" id="UP000244906">
    <property type="component" value="Unassembled WGS sequence"/>
</dbReference>
<name>A0A2V1GYU2_9GAMM</name>
<dbReference type="Pfam" id="PF02463">
    <property type="entry name" value="SMC_N"/>
    <property type="match status" value="1"/>
</dbReference>
<protein>
    <recommendedName>
        <fullName evidence="3 9">DNA replication and repair protein RecF</fullName>
    </recommendedName>
</protein>
<evidence type="ECO:0000313" key="11">
    <source>
        <dbReference type="EMBL" id="PVZ68226.1"/>
    </source>
</evidence>
<dbReference type="GO" id="GO:0009432">
    <property type="term" value="P:SOS response"/>
    <property type="evidence" value="ECO:0007669"/>
    <property type="project" value="UniProtKB-UniRule"/>
</dbReference>
<gene>
    <name evidence="9" type="primary">recF</name>
    <name evidence="11" type="ORF">DC094_13080</name>
</gene>
<evidence type="ECO:0000256" key="2">
    <source>
        <dbReference type="ARBA" id="ARBA00008016"/>
    </source>
</evidence>
<comment type="function">
    <text evidence="9">The RecF protein is involved in DNA metabolism; it is required for DNA replication and normal SOS inducibility. RecF binds preferentially to single-stranded, linear DNA. It also seems to bind ATP.</text>
</comment>
<evidence type="ECO:0000256" key="1">
    <source>
        <dbReference type="ARBA" id="ARBA00004496"/>
    </source>
</evidence>
<dbReference type="Gene3D" id="1.20.1050.90">
    <property type="entry name" value="RecF/RecN/SMC, N-terminal domain"/>
    <property type="match status" value="1"/>
</dbReference>
<keyword evidence="6 9" id="KW-0547">Nucleotide-binding</keyword>
<keyword evidence="5 9" id="KW-0235">DNA replication</keyword>
<keyword evidence="8 9" id="KW-0238">DNA-binding</keyword>
<evidence type="ECO:0000256" key="8">
    <source>
        <dbReference type="ARBA" id="ARBA00023125"/>
    </source>
</evidence>
<keyword evidence="9" id="KW-0234">DNA repair</keyword>
<evidence type="ECO:0000259" key="10">
    <source>
        <dbReference type="Pfam" id="PF02463"/>
    </source>
</evidence>
<comment type="similarity">
    <text evidence="2 9">Belongs to the RecF family.</text>
</comment>
<dbReference type="SUPFAM" id="SSF52540">
    <property type="entry name" value="P-loop containing nucleoside triphosphate hydrolases"/>
    <property type="match status" value="1"/>
</dbReference>
<feature type="domain" description="RecF/RecN/SMC N-terminal" evidence="10">
    <location>
        <begin position="3"/>
        <end position="337"/>
    </location>
</feature>
<dbReference type="GO" id="GO:0005524">
    <property type="term" value="F:ATP binding"/>
    <property type="evidence" value="ECO:0007669"/>
    <property type="project" value="UniProtKB-UniRule"/>
</dbReference>
<keyword evidence="12" id="KW-1185">Reference proteome</keyword>